<comment type="caution">
    <text evidence="2">The sequence shown here is derived from an EMBL/GenBank/DDBJ whole genome shotgun (WGS) entry which is preliminary data.</text>
</comment>
<dbReference type="EMBL" id="PEWN01000086">
    <property type="protein sequence ID" value="PIU51247.1"/>
    <property type="molecule type" value="Genomic_DNA"/>
</dbReference>
<evidence type="ECO:0000313" key="3">
    <source>
        <dbReference type="Proteomes" id="UP000229227"/>
    </source>
</evidence>
<dbReference type="CDD" id="cd18686">
    <property type="entry name" value="PIN_VapC-like"/>
    <property type="match status" value="1"/>
</dbReference>
<dbReference type="InterPro" id="IPR029060">
    <property type="entry name" value="PIN-like_dom_sf"/>
</dbReference>
<dbReference type="AlphaFoldDB" id="A0A2M6ZFT6"/>
<evidence type="ECO:0000259" key="1">
    <source>
        <dbReference type="Pfam" id="PF01850"/>
    </source>
</evidence>
<feature type="domain" description="PIN" evidence="1">
    <location>
        <begin position="2"/>
        <end position="116"/>
    </location>
</feature>
<protein>
    <submittedName>
        <fullName evidence="2">VapC toxin family PIN domain ribonuclease</fullName>
    </submittedName>
</protein>
<dbReference type="Proteomes" id="UP000229227">
    <property type="component" value="Unassembled WGS sequence"/>
</dbReference>
<organism evidence="2 3">
    <name type="scientific">Candidatus Desantisbacteria bacterium CG07_land_8_20_14_0_80_39_15</name>
    <dbReference type="NCBI Taxonomy" id="1974549"/>
    <lineage>
        <taxon>Bacteria</taxon>
        <taxon>Candidatus Desantisiibacteriota</taxon>
    </lineage>
</organism>
<accession>A0A2M6ZFT6</accession>
<evidence type="ECO:0000313" key="2">
    <source>
        <dbReference type="EMBL" id="PIU51247.1"/>
    </source>
</evidence>
<dbReference type="PANTHER" id="PTHR39677">
    <property type="entry name" value="RIBONUCLEASE VAPC6"/>
    <property type="match status" value="1"/>
</dbReference>
<dbReference type="SUPFAM" id="SSF88723">
    <property type="entry name" value="PIN domain-like"/>
    <property type="match status" value="1"/>
</dbReference>
<sequence length="122" mass="13804">MILVDSFGWIEYLSGGPLADKYEKYFSKLEEVFTPTIVFYEVYKKIKTTLGEEKALLVIAQMMKTDVVPLDSETALSAAELSLRYSLPMADAIVYATGMHKKCPIVTSDPHFKNLEEVIFLK</sequence>
<dbReference type="PANTHER" id="PTHR39677:SF4">
    <property type="entry name" value="RIBONUCLEASE VAPC6"/>
    <property type="match status" value="1"/>
</dbReference>
<name>A0A2M6ZFT6_9BACT</name>
<dbReference type="Pfam" id="PF01850">
    <property type="entry name" value="PIN"/>
    <property type="match status" value="1"/>
</dbReference>
<gene>
    <name evidence="2" type="ORF">COS91_05450</name>
</gene>
<proteinExistence type="predicted"/>
<dbReference type="InterPro" id="IPR002716">
    <property type="entry name" value="PIN_dom"/>
</dbReference>
<dbReference type="Gene3D" id="3.40.50.1010">
    <property type="entry name" value="5'-nuclease"/>
    <property type="match status" value="1"/>
</dbReference>
<reference evidence="3" key="1">
    <citation type="submission" date="2017-09" db="EMBL/GenBank/DDBJ databases">
        <title>Depth-based differentiation of microbial function through sediment-hosted aquifers and enrichment of novel symbionts in the deep terrestrial subsurface.</title>
        <authorList>
            <person name="Probst A.J."/>
            <person name="Ladd B."/>
            <person name="Jarett J.K."/>
            <person name="Geller-Mcgrath D.E."/>
            <person name="Sieber C.M.K."/>
            <person name="Emerson J.B."/>
            <person name="Anantharaman K."/>
            <person name="Thomas B.C."/>
            <person name="Malmstrom R."/>
            <person name="Stieglmeier M."/>
            <person name="Klingl A."/>
            <person name="Woyke T."/>
            <person name="Ryan C.M."/>
            <person name="Banfield J.F."/>
        </authorList>
    </citation>
    <scope>NUCLEOTIDE SEQUENCE [LARGE SCALE GENOMIC DNA]</scope>
</reference>